<evidence type="ECO:0000256" key="3">
    <source>
        <dbReference type="ARBA" id="ARBA00022723"/>
    </source>
</evidence>
<dbReference type="FunFam" id="3.40.50.300:FF:001119">
    <property type="entry name" value="Iron-sulfur cluster carrier protein"/>
    <property type="match status" value="1"/>
</dbReference>
<dbReference type="AlphaFoldDB" id="A0A6P1M7C3"/>
<name>A0A6P1M7C3_9BACT</name>
<keyword evidence="3 8" id="KW-0479">Metal-binding</keyword>
<dbReference type="EMBL" id="CP047593">
    <property type="protein sequence ID" value="QHI69757.1"/>
    <property type="molecule type" value="Genomic_DNA"/>
</dbReference>
<dbReference type="GO" id="GO:0051539">
    <property type="term" value="F:4 iron, 4 sulfur cluster binding"/>
    <property type="evidence" value="ECO:0007669"/>
    <property type="project" value="TreeGrafter"/>
</dbReference>
<keyword evidence="7 8" id="KW-0411">Iron-sulfur</keyword>
<comment type="similarity">
    <text evidence="1">In the N-terminal section; belongs to the MIP18 family.</text>
</comment>
<dbReference type="InterPro" id="IPR038492">
    <property type="entry name" value="GBBH-like_N_sf"/>
</dbReference>
<dbReference type="HAMAP" id="MF_02040">
    <property type="entry name" value="Mrp_NBP35"/>
    <property type="match status" value="1"/>
</dbReference>
<dbReference type="Proteomes" id="UP000464954">
    <property type="component" value="Chromosome"/>
</dbReference>
<keyword evidence="4 8" id="KW-0547">Nucleotide-binding</keyword>
<proteinExistence type="inferred from homology"/>
<dbReference type="Pfam" id="PF06155">
    <property type="entry name" value="GBBH-like_N"/>
    <property type="match status" value="1"/>
</dbReference>
<keyword evidence="6 8" id="KW-0408">Iron</keyword>
<evidence type="ECO:0000256" key="7">
    <source>
        <dbReference type="ARBA" id="ARBA00023014"/>
    </source>
</evidence>
<dbReference type="KEGG" id="taer:GT409_09935"/>
<dbReference type="SUPFAM" id="SSF117916">
    <property type="entry name" value="Fe-S cluster assembly (FSCA) domain-like"/>
    <property type="match status" value="1"/>
</dbReference>
<dbReference type="PROSITE" id="PS01215">
    <property type="entry name" value="MRP"/>
    <property type="match status" value="1"/>
</dbReference>
<protein>
    <recommendedName>
        <fullName evidence="8">Iron-sulfur cluster carrier protein</fullName>
    </recommendedName>
</protein>
<dbReference type="GO" id="GO:0016226">
    <property type="term" value="P:iron-sulfur cluster assembly"/>
    <property type="evidence" value="ECO:0007669"/>
    <property type="project" value="InterPro"/>
</dbReference>
<gene>
    <name evidence="11" type="ORF">GT409_09935</name>
</gene>
<evidence type="ECO:0000256" key="8">
    <source>
        <dbReference type="HAMAP-Rule" id="MF_02040"/>
    </source>
</evidence>
<dbReference type="GO" id="GO:0140663">
    <property type="term" value="F:ATP-dependent FeS chaperone activity"/>
    <property type="evidence" value="ECO:0007669"/>
    <property type="project" value="InterPro"/>
</dbReference>
<evidence type="ECO:0000259" key="10">
    <source>
        <dbReference type="Pfam" id="PF06155"/>
    </source>
</evidence>
<dbReference type="GO" id="GO:0046872">
    <property type="term" value="F:metal ion binding"/>
    <property type="evidence" value="ECO:0007669"/>
    <property type="project" value="UniProtKB-KW"/>
</dbReference>
<dbReference type="PANTHER" id="PTHR42961">
    <property type="entry name" value="IRON-SULFUR PROTEIN NUBPL"/>
    <property type="match status" value="1"/>
</dbReference>
<dbReference type="CDD" id="cd02037">
    <property type="entry name" value="Mrp_NBP35"/>
    <property type="match status" value="1"/>
</dbReference>
<dbReference type="InterPro" id="IPR044304">
    <property type="entry name" value="NUBPL-like"/>
</dbReference>
<dbReference type="Gene3D" id="3.30.300.130">
    <property type="entry name" value="Fe-S cluster assembly (FSCA)"/>
    <property type="match status" value="1"/>
</dbReference>
<dbReference type="InterPro" id="IPR034904">
    <property type="entry name" value="FSCA_dom_sf"/>
</dbReference>
<evidence type="ECO:0000313" key="11">
    <source>
        <dbReference type="EMBL" id="QHI69757.1"/>
    </source>
</evidence>
<dbReference type="PANTHER" id="PTHR42961:SF2">
    <property type="entry name" value="IRON-SULFUR PROTEIN NUBPL"/>
    <property type="match status" value="1"/>
</dbReference>
<reference evidence="11 12" key="1">
    <citation type="submission" date="2020-01" db="EMBL/GenBank/DDBJ databases">
        <title>Ponticoccus aerotolerans gen. nov., sp. nov., an anaerobic bacterium and proposal of Ponticoccusceae fam. nov., Ponticoccusles ord. nov. and Ponticoccuse classis nov. in the phylum Kiritimatiellaeota.</title>
        <authorList>
            <person name="Zhou L.Y."/>
            <person name="Du Z.J."/>
        </authorList>
    </citation>
    <scope>NUCLEOTIDE SEQUENCE [LARGE SCALE GENOMIC DNA]</scope>
    <source>
        <strain evidence="11 12">S-5007</strain>
    </source>
</reference>
<evidence type="ECO:0000256" key="5">
    <source>
        <dbReference type="ARBA" id="ARBA00022840"/>
    </source>
</evidence>
<dbReference type="InterPro" id="IPR027417">
    <property type="entry name" value="P-loop_NTPase"/>
</dbReference>
<evidence type="ECO:0000259" key="9">
    <source>
        <dbReference type="Pfam" id="PF01883"/>
    </source>
</evidence>
<comment type="similarity">
    <text evidence="8">Belongs to the Mrp/NBP35 ATP-binding proteins family.</text>
</comment>
<dbReference type="RefSeq" id="WP_160628939.1">
    <property type="nucleotide sequence ID" value="NZ_CP047593.1"/>
</dbReference>
<feature type="domain" description="Gamma-butyrobetaine hydroxylase-like N-terminal" evidence="10">
    <location>
        <begin position="340"/>
        <end position="419"/>
    </location>
</feature>
<evidence type="ECO:0000256" key="2">
    <source>
        <dbReference type="ARBA" id="ARBA00008205"/>
    </source>
</evidence>
<organism evidence="11 12">
    <name type="scientific">Tichowtungia aerotolerans</name>
    <dbReference type="NCBI Taxonomy" id="2697043"/>
    <lineage>
        <taxon>Bacteria</taxon>
        <taxon>Pseudomonadati</taxon>
        <taxon>Kiritimatiellota</taxon>
        <taxon>Tichowtungiia</taxon>
        <taxon>Tichowtungiales</taxon>
        <taxon>Tichowtungiaceae</taxon>
        <taxon>Tichowtungia</taxon>
    </lineage>
</organism>
<keyword evidence="8" id="KW-0378">Hydrolase</keyword>
<feature type="domain" description="MIP18 family-like" evidence="9">
    <location>
        <begin position="5"/>
        <end position="75"/>
    </location>
</feature>
<dbReference type="Pfam" id="PF10609">
    <property type="entry name" value="ParA"/>
    <property type="match status" value="1"/>
</dbReference>
<dbReference type="InterPro" id="IPR000808">
    <property type="entry name" value="Mrp-like_CS"/>
</dbReference>
<dbReference type="Pfam" id="PF01883">
    <property type="entry name" value="FeS_assembly_P"/>
    <property type="match status" value="1"/>
</dbReference>
<comment type="similarity">
    <text evidence="2">In the C-terminal section; belongs to the Mrp/NBP35 ATP-binding proteins family.</text>
</comment>
<keyword evidence="12" id="KW-1185">Reference proteome</keyword>
<dbReference type="SUPFAM" id="SSF52540">
    <property type="entry name" value="P-loop containing nucleoside triphosphate hydrolases"/>
    <property type="match status" value="1"/>
</dbReference>
<sequence>MVSEKEILGVLSQIIDPDFQRDIVSLGFVQNLKIDEGTVSFEIELTTPACPLSPQFKKQAEGLVGALPGVGNVNVTMTARKRAPHFEQAESGLGRVKNIIAVSSCKGGVGKSTVAALIARTLAGRGIKTGLLDADIYGPSLPTLFNLHHPKVYSNQQQRILPVEADGLKLMSFAFLTGDGPTVLRGPLVSQYIQQLLHNVEWGGLDVLVLDLPPGTGDIQLTISQSIRIDGAVIVTTPHQLSLTDVRKGIQMFEKVNVPVLGVVENMAWFACDECSKKHYPFGTAGAKSLEEKFGLETLAELPISPNLQLEYAEETADAVIRALGRQTLENQAVPEVSFDATHITLRWPDETVRVENTVLRKACSCALCIDEMTQKPILDPADVPDDIHAEKVGTIGNYAITVDWSDGHNTGFFPYKTIRELSIS</sequence>
<dbReference type="Gene3D" id="3.40.50.300">
    <property type="entry name" value="P-loop containing nucleotide triphosphate hydrolases"/>
    <property type="match status" value="1"/>
</dbReference>
<dbReference type="GO" id="GO:0016887">
    <property type="term" value="F:ATP hydrolysis activity"/>
    <property type="evidence" value="ECO:0007669"/>
    <property type="project" value="UniProtKB-UniRule"/>
</dbReference>
<dbReference type="InterPro" id="IPR033756">
    <property type="entry name" value="YlxH/NBP35"/>
</dbReference>
<comment type="subunit">
    <text evidence="8">Homodimer.</text>
</comment>
<dbReference type="GO" id="GO:0005524">
    <property type="term" value="F:ATP binding"/>
    <property type="evidence" value="ECO:0007669"/>
    <property type="project" value="UniProtKB-UniRule"/>
</dbReference>
<dbReference type="InterPro" id="IPR019591">
    <property type="entry name" value="Mrp/NBP35_ATP-bd"/>
</dbReference>
<comment type="function">
    <text evidence="8">Binds and transfers iron-sulfur (Fe-S) clusters to target apoproteins. Can hydrolyze ATP.</text>
</comment>
<evidence type="ECO:0000256" key="6">
    <source>
        <dbReference type="ARBA" id="ARBA00023004"/>
    </source>
</evidence>
<evidence type="ECO:0000256" key="1">
    <source>
        <dbReference type="ARBA" id="ARBA00007352"/>
    </source>
</evidence>
<accession>A0A6P1M7C3</accession>
<comment type="caution">
    <text evidence="8">Lacks conserved residue(s) required for the propagation of feature annotation.</text>
</comment>
<dbReference type="InterPro" id="IPR002744">
    <property type="entry name" value="MIP18-like"/>
</dbReference>
<dbReference type="Gene3D" id="3.30.2020.30">
    <property type="match status" value="1"/>
</dbReference>
<keyword evidence="5 8" id="KW-0067">ATP-binding</keyword>
<dbReference type="InterPro" id="IPR010376">
    <property type="entry name" value="GBBH-like_N"/>
</dbReference>
<evidence type="ECO:0000313" key="12">
    <source>
        <dbReference type="Proteomes" id="UP000464954"/>
    </source>
</evidence>
<evidence type="ECO:0000256" key="4">
    <source>
        <dbReference type="ARBA" id="ARBA00022741"/>
    </source>
</evidence>